<gene>
    <name evidence="2" type="ORF">BSZ37_06785</name>
</gene>
<accession>A0A271IY77</accession>
<proteinExistence type="predicted"/>
<comment type="caution">
    <text evidence="2">The sequence shown here is derived from an EMBL/GenBank/DDBJ whole genome shotgun (WGS) entry which is preliminary data.</text>
</comment>
<organism evidence="2 3">
    <name type="scientific">Rubrivirga marina</name>
    <dbReference type="NCBI Taxonomy" id="1196024"/>
    <lineage>
        <taxon>Bacteria</taxon>
        <taxon>Pseudomonadati</taxon>
        <taxon>Rhodothermota</taxon>
        <taxon>Rhodothermia</taxon>
        <taxon>Rhodothermales</taxon>
        <taxon>Rubricoccaceae</taxon>
        <taxon>Rubrivirga</taxon>
    </lineage>
</organism>
<sequence>MTRTLLILAFLVGALAAPTEAQTREVDGDERAGTAGASFLLVPTTARTTSLGNGLTGGLNTLSGVEALQSNPASLMANDGTEALFSYNNYVADIGVNYFGVAQAFGNSNIALSVMSWDFGDLVRTDAQFSDPSDLTFDASAVVVGASYARAFTDRIAAGVTVKAVNESIDNINGSAVAFDAGMTYTVGESGLQFGVSLRNFGTKMSYSGNGLSQSLQFDPNGGTFPVAIEADDYELPSLLNFGATYSRQFAGDLSASVLGNFRSNAYDQAEFAGGLELGYADLVYARAGVNVMPEQDMNEFEMWSVGAGVNVPVSNSSLSVDYAYRSMGDLGETNLITAKIGF</sequence>
<name>A0A271IY77_9BACT</name>
<protein>
    <recommendedName>
        <fullName evidence="4">DUF3308 domain-containing protein</fullName>
    </recommendedName>
</protein>
<evidence type="ECO:0000256" key="1">
    <source>
        <dbReference type="SAM" id="SignalP"/>
    </source>
</evidence>
<dbReference type="SUPFAM" id="SSF56935">
    <property type="entry name" value="Porins"/>
    <property type="match status" value="1"/>
</dbReference>
<dbReference type="RefSeq" id="WP_095509814.1">
    <property type="nucleotide sequence ID" value="NZ_MQWD01000001.1"/>
</dbReference>
<dbReference type="Proteomes" id="UP000216339">
    <property type="component" value="Unassembled WGS sequence"/>
</dbReference>
<keyword evidence="1" id="KW-0732">Signal</keyword>
<evidence type="ECO:0000313" key="3">
    <source>
        <dbReference type="Proteomes" id="UP000216339"/>
    </source>
</evidence>
<dbReference type="EMBL" id="MQWD01000001">
    <property type="protein sequence ID" value="PAP76173.1"/>
    <property type="molecule type" value="Genomic_DNA"/>
</dbReference>
<reference evidence="2 3" key="1">
    <citation type="submission" date="2016-11" db="EMBL/GenBank/DDBJ databases">
        <title>Study of marine rhodopsin-containing bacteria.</title>
        <authorList>
            <person name="Yoshizawa S."/>
            <person name="Kumagai Y."/>
            <person name="Kogure K."/>
        </authorList>
    </citation>
    <scope>NUCLEOTIDE SEQUENCE [LARGE SCALE GENOMIC DNA]</scope>
    <source>
        <strain evidence="2 3">SAORIC-28</strain>
    </source>
</reference>
<dbReference type="AlphaFoldDB" id="A0A271IY77"/>
<evidence type="ECO:0000313" key="2">
    <source>
        <dbReference type="EMBL" id="PAP76173.1"/>
    </source>
</evidence>
<feature type="chain" id="PRO_5013193547" description="DUF3308 domain-containing protein" evidence="1">
    <location>
        <begin position="22"/>
        <end position="343"/>
    </location>
</feature>
<dbReference type="OrthoDB" id="9807473at2"/>
<keyword evidence="3" id="KW-1185">Reference proteome</keyword>
<evidence type="ECO:0008006" key="4">
    <source>
        <dbReference type="Google" id="ProtNLM"/>
    </source>
</evidence>
<dbReference type="NCBIfam" id="NF033709">
    <property type="entry name" value="PorV_fam"/>
    <property type="match status" value="1"/>
</dbReference>
<feature type="signal peptide" evidence="1">
    <location>
        <begin position="1"/>
        <end position="21"/>
    </location>
</feature>